<proteinExistence type="predicted"/>
<evidence type="ECO:0000313" key="2">
    <source>
        <dbReference type="Proteomes" id="UP000638732"/>
    </source>
</evidence>
<accession>A0A966DW86</accession>
<name>A0A966DW86_9SPHI</name>
<organism evidence="1 2">
    <name type="scientific">Mucilaginibacter agri</name>
    <dbReference type="NCBI Taxonomy" id="2695265"/>
    <lineage>
        <taxon>Bacteria</taxon>
        <taxon>Pseudomonadati</taxon>
        <taxon>Bacteroidota</taxon>
        <taxon>Sphingobacteriia</taxon>
        <taxon>Sphingobacteriales</taxon>
        <taxon>Sphingobacteriaceae</taxon>
        <taxon>Mucilaginibacter</taxon>
    </lineage>
</organism>
<dbReference type="RefSeq" id="WP_166587168.1">
    <property type="nucleotide sequence ID" value="NZ_WWEO01000044.1"/>
</dbReference>
<dbReference type="Proteomes" id="UP000638732">
    <property type="component" value="Unassembled WGS sequence"/>
</dbReference>
<sequence>MKYTFLFGSNAFIVDQPVITYLQDGESVELLRVKSIHSPLSKSSEQSLLTVDTNFTDTLGHNIVLADSDYDHPDYKVQRTDNQIHVTNGTGHTVIDVLQLDTKTASHLSSHIINELHNVGETHVLRIRGDFKFGDHNITIDNEKLFIDDDVYAESVHVGHNGGIQLSKDGVRV</sequence>
<reference evidence="1" key="1">
    <citation type="submission" date="2020-01" db="EMBL/GenBank/DDBJ databases">
        <authorList>
            <person name="Seo Y.L."/>
        </authorList>
    </citation>
    <scope>NUCLEOTIDE SEQUENCE</scope>
    <source>
        <strain evidence="1">R11</strain>
    </source>
</reference>
<dbReference type="AlphaFoldDB" id="A0A966DW86"/>
<gene>
    <name evidence="1" type="ORF">GSY63_17665</name>
</gene>
<reference evidence="1" key="2">
    <citation type="submission" date="2020-10" db="EMBL/GenBank/DDBJ databases">
        <title>Mucilaginibacter sp. nov., isolated from soil.</title>
        <authorList>
            <person name="Jeon C.O."/>
        </authorList>
    </citation>
    <scope>NUCLEOTIDE SEQUENCE</scope>
    <source>
        <strain evidence="1">R11</strain>
    </source>
</reference>
<dbReference type="EMBL" id="WWEO01000044">
    <property type="protein sequence ID" value="NCD71199.1"/>
    <property type="molecule type" value="Genomic_DNA"/>
</dbReference>
<evidence type="ECO:0000313" key="1">
    <source>
        <dbReference type="EMBL" id="NCD71199.1"/>
    </source>
</evidence>
<keyword evidence="2" id="KW-1185">Reference proteome</keyword>
<comment type="caution">
    <text evidence="1">The sequence shown here is derived from an EMBL/GenBank/DDBJ whole genome shotgun (WGS) entry which is preliminary data.</text>
</comment>
<protein>
    <submittedName>
        <fullName evidence="1">Uncharacterized protein</fullName>
    </submittedName>
</protein>